<dbReference type="OrthoDB" id="218952at2"/>
<dbReference type="PANTHER" id="PTHR34512">
    <property type="entry name" value="CELL SURFACE PROTEIN"/>
    <property type="match status" value="1"/>
</dbReference>
<dbReference type="EMBL" id="CP036271">
    <property type="protein sequence ID" value="QDT55956.1"/>
    <property type="molecule type" value="Genomic_DNA"/>
</dbReference>
<feature type="domain" description="Pyrrolo-quinoline quinone repeat" evidence="3">
    <location>
        <begin position="397"/>
        <end position="475"/>
    </location>
</feature>
<feature type="domain" description="Pyrrolo-quinoline quinone repeat" evidence="3">
    <location>
        <begin position="60"/>
        <end position="308"/>
    </location>
</feature>
<evidence type="ECO:0000256" key="1">
    <source>
        <dbReference type="SAM" id="Coils"/>
    </source>
</evidence>
<feature type="chain" id="PRO_5021870091" evidence="2">
    <location>
        <begin position="24"/>
        <end position="1295"/>
    </location>
</feature>
<dbReference type="InterPro" id="IPR002372">
    <property type="entry name" value="PQQ_rpt_dom"/>
</dbReference>
<feature type="coiled-coil region" evidence="1">
    <location>
        <begin position="362"/>
        <end position="389"/>
    </location>
</feature>
<gene>
    <name evidence="4" type="ORF">Pan44_40050</name>
</gene>
<keyword evidence="5" id="KW-1185">Reference proteome</keyword>
<protein>
    <submittedName>
        <fullName evidence="4">Outer membrane biogenesis protein BamB</fullName>
    </submittedName>
</protein>
<organism evidence="4 5">
    <name type="scientific">Caulifigura coniformis</name>
    <dbReference type="NCBI Taxonomy" id="2527983"/>
    <lineage>
        <taxon>Bacteria</taxon>
        <taxon>Pseudomonadati</taxon>
        <taxon>Planctomycetota</taxon>
        <taxon>Planctomycetia</taxon>
        <taxon>Planctomycetales</taxon>
        <taxon>Planctomycetaceae</taxon>
        <taxon>Caulifigura</taxon>
    </lineage>
</organism>
<evidence type="ECO:0000259" key="3">
    <source>
        <dbReference type="Pfam" id="PF13360"/>
    </source>
</evidence>
<dbReference type="RefSeq" id="WP_145032559.1">
    <property type="nucleotide sequence ID" value="NZ_CP036271.1"/>
</dbReference>
<dbReference type="InterPro" id="IPR018391">
    <property type="entry name" value="PQQ_b-propeller_rpt"/>
</dbReference>
<evidence type="ECO:0000256" key="2">
    <source>
        <dbReference type="SAM" id="SignalP"/>
    </source>
</evidence>
<feature type="signal peptide" evidence="2">
    <location>
        <begin position="1"/>
        <end position="23"/>
    </location>
</feature>
<feature type="domain" description="Pyrrolo-quinoline quinone repeat" evidence="3">
    <location>
        <begin position="688"/>
        <end position="845"/>
    </location>
</feature>
<dbReference type="InterPro" id="IPR011047">
    <property type="entry name" value="Quinoprotein_ADH-like_sf"/>
</dbReference>
<dbReference type="SUPFAM" id="SSF50998">
    <property type="entry name" value="Quinoprotein alcohol dehydrogenase-like"/>
    <property type="match status" value="3"/>
</dbReference>
<keyword evidence="1" id="KW-0175">Coiled coil</keyword>
<keyword evidence="2" id="KW-0732">Signal</keyword>
<sequence precursor="true">MLTLRPLFAVSSLLMSLATSGVAADWPTERGDNSRSASTDDSLTLPLNSRWMIKAPATPRLAWSSAEGRVMEGKLIAHRIRFDDAFRTVSSDGKVYFGSTVDHQVHCVDLASGRELWTFYTGGPVRLAPTVAGNRLLFGSDDGRVYCVDKLTGALQWEHRVAPQDEWLLARGEMISKWPLRTGVLVHRGVAYFGAGIFPHEDVYLEGVDVETGRRVWGVDQVSSMDAGRNDLSPQGALLAKEDLLFVPSGGSLPGAFDLKTGTLLHKRTHSWRTTAGGVVGGTVAVLADGQIYSGGEHHFLAMTEAKGDVGFAWLDGHQLAIQNDQAYVATGAYVARLDRPKAAAASRRRHAIEAQLATLGKERDADARKAAAEKKKKLQDELATLKTTGVDWQVETPDDSSLIVTAEHVIVGGKGKVTAYRKDNGEQVWTHEVEGDARGLSAANGSLLVSTDAGVVAAFGGATPVAETLAASGKKTPTIDPAIRNAAAQILASSGVTRGYCLIVGAEEGQLAHELATHSDLKIYCVEPNPEKAARARQSLQAAGLYGHRITIHTWKLDEIPYSNFFANLIVSETAIRTGGAPFSGEQVARHLKPVGGVLCLETAKPELVETARKVINETGLDPESKVESRAEWTTLVRGKLPGAGDWSHQYGNAANTAVSADKRVQGDLGVLWYGDPGPGEMVNRHDGAVGPLAIDGKLIVQGDNTIQAYDAYNGVHLWTHTNDGAIRTGVFQNQNPANIAAGLGCVFHFVGSKCLQLDAATGRLVATHELPASRNNGRHQWGFVAIEGGMLIGAATLRPQLADQARRRGRVTDDSTDAIFAIELATGKHAWSYNGNTISHHTLAIAPDKVCFIDSSITSEERDAILRQDKSNLAALTGKERDLAEERMKKADVRMAVAVNINSGEKLWAHPVDVTDCSDIGIGGGKLTMMFADGKLVLCGANANGHYWKQFVDGEFSRRRLVVLSADDGYKLWAKDANYRNRPIVIGNQILAEPWIYDLANGEQLTRPHPITGEPVPWSMMRTGHHCGMVTACDSGMLLFRSGATAFADLNQDEGIRHFGGHRLGCWINAIAAGGLVMIPEASAGCVCQFSIASTIVLEPREARRPWTIYSAVGSLTPVKHLAINLGAPGDRKDADGKIWFAYPRPLPYRETSLEVKLDIAPAFSKQGGFEAVGSIGRHNVTSPTPWLYESWASGLQSLSIPVLGKDDEAATYTIRLHFGDLRESPSATAMKIRLSSGDDSKEIEVNLPTPASNTIAPTVIDVTGVKVNGTLQVDLSATTGLTLLNGLEIVRE</sequence>
<name>A0A517SIN4_9PLAN</name>
<dbReference type="InterPro" id="IPR029063">
    <property type="entry name" value="SAM-dependent_MTases_sf"/>
</dbReference>
<accession>A0A517SIN4</accession>
<dbReference type="PANTHER" id="PTHR34512:SF30">
    <property type="entry name" value="OUTER MEMBRANE PROTEIN ASSEMBLY FACTOR BAMB"/>
    <property type="match status" value="1"/>
</dbReference>
<dbReference type="InterPro" id="IPR015943">
    <property type="entry name" value="WD40/YVTN_repeat-like_dom_sf"/>
</dbReference>
<dbReference type="KEGG" id="ccos:Pan44_40050"/>
<dbReference type="SMART" id="SM00564">
    <property type="entry name" value="PQQ"/>
    <property type="match status" value="6"/>
</dbReference>
<dbReference type="Gene3D" id="3.40.50.150">
    <property type="entry name" value="Vaccinia Virus protein VP39"/>
    <property type="match status" value="1"/>
</dbReference>
<evidence type="ECO:0000313" key="5">
    <source>
        <dbReference type="Proteomes" id="UP000315700"/>
    </source>
</evidence>
<dbReference type="Pfam" id="PF13360">
    <property type="entry name" value="PQQ_2"/>
    <property type="match status" value="3"/>
</dbReference>
<evidence type="ECO:0000313" key="4">
    <source>
        <dbReference type="EMBL" id="QDT55956.1"/>
    </source>
</evidence>
<dbReference type="SUPFAM" id="SSF53335">
    <property type="entry name" value="S-adenosyl-L-methionine-dependent methyltransferases"/>
    <property type="match status" value="1"/>
</dbReference>
<dbReference type="InParanoid" id="A0A517SIN4"/>
<dbReference type="Gene3D" id="2.130.10.10">
    <property type="entry name" value="YVTN repeat-like/Quinoprotein amine dehydrogenase"/>
    <property type="match status" value="2"/>
</dbReference>
<reference evidence="4 5" key="1">
    <citation type="submission" date="2019-02" db="EMBL/GenBank/DDBJ databases">
        <title>Deep-cultivation of Planctomycetes and their phenomic and genomic characterization uncovers novel biology.</title>
        <authorList>
            <person name="Wiegand S."/>
            <person name="Jogler M."/>
            <person name="Boedeker C."/>
            <person name="Pinto D."/>
            <person name="Vollmers J."/>
            <person name="Rivas-Marin E."/>
            <person name="Kohn T."/>
            <person name="Peeters S.H."/>
            <person name="Heuer A."/>
            <person name="Rast P."/>
            <person name="Oberbeckmann S."/>
            <person name="Bunk B."/>
            <person name="Jeske O."/>
            <person name="Meyerdierks A."/>
            <person name="Storesund J.E."/>
            <person name="Kallscheuer N."/>
            <person name="Luecker S."/>
            <person name="Lage O.M."/>
            <person name="Pohl T."/>
            <person name="Merkel B.J."/>
            <person name="Hornburger P."/>
            <person name="Mueller R.-W."/>
            <person name="Bruemmer F."/>
            <person name="Labrenz M."/>
            <person name="Spormann A.M."/>
            <person name="Op den Camp H."/>
            <person name="Overmann J."/>
            <person name="Amann R."/>
            <person name="Jetten M.S.M."/>
            <person name="Mascher T."/>
            <person name="Medema M.H."/>
            <person name="Devos D.P."/>
            <person name="Kaster A.-K."/>
            <person name="Ovreas L."/>
            <person name="Rohde M."/>
            <person name="Galperin M.Y."/>
            <person name="Jogler C."/>
        </authorList>
    </citation>
    <scope>NUCLEOTIDE SEQUENCE [LARGE SCALE GENOMIC DNA]</scope>
    <source>
        <strain evidence="4 5">Pan44</strain>
    </source>
</reference>
<dbReference type="Gene3D" id="2.40.128.630">
    <property type="match status" value="1"/>
</dbReference>
<dbReference type="Proteomes" id="UP000315700">
    <property type="component" value="Chromosome"/>
</dbReference>
<proteinExistence type="predicted"/>